<feature type="domain" description="RecX third three-helical" evidence="7">
    <location>
        <begin position="167"/>
        <end position="207"/>
    </location>
</feature>
<feature type="domain" description="RecX second three-helical" evidence="6">
    <location>
        <begin position="116"/>
        <end position="157"/>
    </location>
</feature>
<dbReference type="Gene3D" id="1.10.10.10">
    <property type="entry name" value="Winged helix-like DNA-binding domain superfamily/Winged helix DNA-binding domain"/>
    <property type="match status" value="3"/>
</dbReference>
<dbReference type="PANTHER" id="PTHR33602">
    <property type="entry name" value="REGULATORY PROTEIN RECX FAMILY PROTEIN"/>
    <property type="match status" value="1"/>
</dbReference>
<reference evidence="9 10" key="1">
    <citation type="journal article" date="2021" name="Sci. Rep.">
        <title>The distribution of antibiotic resistance genes in chicken gut microbiota commensals.</title>
        <authorList>
            <person name="Juricova H."/>
            <person name="Matiasovicova J."/>
            <person name="Kubasova T."/>
            <person name="Cejkova D."/>
            <person name="Rychlik I."/>
        </authorList>
    </citation>
    <scope>NUCLEOTIDE SEQUENCE [LARGE SCALE GENOMIC DNA]</scope>
    <source>
        <strain evidence="9 10">An431b</strain>
    </source>
</reference>
<gene>
    <name evidence="5" type="primary">recX</name>
    <name evidence="9" type="ORF">H9X83_02990</name>
</gene>
<dbReference type="Proteomes" id="UP000729290">
    <property type="component" value="Unassembled WGS sequence"/>
</dbReference>
<evidence type="ECO:0000259" key="7">
    <source>
        <dbReference type="Pfam" id="PF21981"/>
    </source>
</evidence>
<keyword evidence="4 5" id="KW-0963">Cytoplasm</keyword>
<dbReference type="Pfam" id="PF21982">
    <property type="entry name" value="RecX_HTH1"/>
    <property type="match status" value="1"/>
</dbReference>
<dbReference type="Pfam" id="PF21981">
    <property type="entry name" value="RecX_HTH3"/>
    <property type="match status" value="1"/>
</dbReference>
<dbReference type="InterPro" id="IPR036388">
    <property type="entry name" value="WH-like_DNA-bd_sf"/>
</dbReference>
<evidence type="ECO:0000256" key="1">
    <source>
        <dbReference type="ARBA" id="ARBA00004496"/>
    </source>
</evidence>
<protein>
    <recommendedName>
        <fullName evidence="3 5">Regulatory protein RecX</fullName>
    </recommendedName>
</protein>
<evidence type="ECO:0000313" key="10">
    <source>
        <dbReference type="Proteomes" id="UP000729290"/>
    </source>
</evidence>
<evidence type="ECO:0000256" key="4">
    <source>
        <dbReference type="ARBA" id="ARBA00022490"/>
    </source>
</evidence>
<evidence type="ECO:0000256" key="2">
    <source>
        <dbReference type="ARBA" id="ARBA00009695"/>
    </source>
</evidence>
<comment type="similarity">
    <text evidence="2 5">Belongs to the RecX family.</text>
</comment>
<accession>A0ABS2G6N9</accession>
<evidence type="ECO:0000313" key="9">
    <source>
        <dbReference type="EMBL" id="MBM6877126.1"/>
    </source>
</evidence>
<comment type="caution">
    <text evidence="9">The sequence shown here is derived from an EMBL/GenBank/DDBJ whole genome shotgun (WGS) entry which is preliminary data.</text>
</comment>
<sequence length="219" mass="26031">MRKKAKEKAMIVTNIKEQKKDPAMRNIYVDHTYVFSLTAQDVRYFKLEEGREIPQETFDFIQENLIYIKAQDTALRYLGYKMRTKAEVRRKLEEGAFAPETVARVMEFLERYGYCDDLAYAKAFMKERLRLRPKGAYALKMELRQRGIEEEIIEKALAGTEINETADALRWLEKKTKGRLPQEEKELQRLYGFLQRKGYGWDVIREAFHLLAQREGERE</sequence>
<comment type="function">
    <text evidence="5">Modulates RecA activity.</text>
</comment>
<dbReference type="HAMAP" id="MF_01114">
    <property type="entry name" value="RecX"/>
    <property type="match status" value="1"/>
</dbReference>
<feature type="domain" description="RecX first three-helical" evidence="8">
    <location>
        <begin position="72"/>
        <end position="109"/>
    </location>
</feature>
<evidence type="ECO:0000259" key="8">
    <source>
        <dbReference type="Pfam" id="PF21982"/>
    </source>
</evidence>
<evidence type="ECO:0000256" key="3">
    <source>
        <dbReference type="ARBA" id="ARBA00018111"/>
    </source>
</evidence>
<dbReference type="InterPro" id="IPR053924">
    <property type="entry name" value="RecX_HTH_2nd"/>
</dbReference>
<dbReference type="InterPro" id="IPR053925">
    <property type="entry name" value="RecX_HTH_3rd"/>
</dbReference>
<proteinExistence type="inferred from homology"/>
<dbReference type="EMBL" id="JACSNV010000003">
    <property type="protein sequence ID" value="MBM6877126.1"/>
    <property type="molecule type" value="Genomic_DNA"/>
</dbReference>
<comment type="subcellular location">
    <subcellularLocation>
        <location evidence="1 5">Cytoplasm</location>
    </subcellularLocation>
</comment>
<evidence type="ECO:0000259" key="6">
    <source>
        <dbReference type="Pfam" id="PF02631"/>
    </source>
</evidence>
<dbReference type="PANTHER" id="PTHR33602:SF1">
    <property type="entry name" value="REGULATORY PROTEIN RECX FAMILY PROTEIN"/>
    <property type="match status" value="1"/>
</dbReference>
<name>A0ABS2G6N9_9FIRM</name>
<dbReference type="Pfam" id="PF02631">
    <property type="entry name" value="RecX_HTH2"/>
    <property type="match status" value="1"/>
</dbReference>
<dbReference type="InterPro" id="IPR053926">
    <property type="entry name" value="RecX_HTH_1st"/>
</dbReference>
<dbReference type="InterPro" id="IPR003783">
    <property type="entry name" value="Regulatory_RecX"/>
</dbReference>
<keyword evidence="10" id="KW-1185">Reference proteome</keyword>
<evidence type="ECO:0000256" key="5">
    <source>
        <dbReference type="HAMAP-Rule" id="MF_01114"/>
    </source>
</evidence>
<organism evidence="9 10">
    <name type="scientific">Anaerotignum lactatifermentans</name>
    <dbReference type="NCBI Taxonomy" id="160404"/>
    <lineage>
        <taxon>Bacteria</taxon>
        <taxon>Bacillati</taxon>
        <taxon>Bacillota</taxon>
        <taxon>Clostridia</taxon>
        <taxon>Lachnospirales</taxon>
        <taxon>Anaerotignaceae</taxon>
        <taxon>Anaerotignum</taxon>
    </lineage>
</organism>